<dbReference type="GO" id="GO:0007165">
    <property type="term" value="P:signal transduction"/>
    <property type="evidence" value="ECO:0007669"/>
    <property type="project" value="UniProtKB-KW"/>
</dbReference>
<dbReference type="InterPro" id="IPR004090">
    <property type="entry name" value="Chemotax_Me-accpt_rcpt"/>
</dbReference>
<keyword evidence="5" id="KW-0812">Transmembrane</keyword>
<comment type="similarity">
    <text evidence="3">Belongs to the methyl-accepting chemotaxis (MCP) protein family.</text>
</comment>
<keyword evidence="8" id="KW-1185">Reference proteome</keyword>
<dbReference type="GO" id="GO:0006935">
    <property type="term" value="P:chemotaxis"/>
    <property type="evidence" value="ECO:0007669"/>
    <property type="project" value="InterPro"/>
</dbReference>
<dbReference type="GO" id="GO:0004888">
    <property type="term" value="F:transmembrane signaling receptor activity"/>
    <property type="evidence" value="ECO:0007669"/>
    <property type="project" value="InterPro"/>
</dbReference>
<dbReference type="EMBL" id="FOLH01000006">
    <property type="protein sequence ID" value="SFC44136.1"/>
    <property type="molecule type" value="Genomic_DNA"/>
</dbReference>
<accession>A0A1I1J6R5</accession>
<keyword evidence="2 4" id="KW-0807">Transducer</keyword>
<organism evidence="7 8">
    <name type="scientific">Marinospirillum celere</name>
    <dbReference type="NCBI Taxonomy" id="1122252"/>
    <lineage>
        <taxon>Bacteria</taxon>
        <taxon>Pseudomonadati</taxon>
        <taxon>Pseudomonadota</taxon>
        <taxon>Gammaproteobacteria</taxon>
        <taxon>Oceanospirillales</taxon>
        <taxon>Oceanospirillaceae</taxon>
        <taxon>Marinospirillum</taxon>
    </lineage>
</organism>
<dbReference type="AlphaFoldDB" id="A0A1I1J6R5"/>
<dbReference type="Pfam" id="PF00015">
    <property type="entry name" value="MCPsignal"/>
    <property type="match status" value="1"/>
</dbReference>
<keyword evidence="5" id="KW-0472">Membrane</keyword>
<name>A0A1I1J6R5_9GAMM</name>
<protein>
    <submittedName>
        <fullName evidence="7">Methyl-accepting chemotaxis sensory transducer with TarH sensor</fullName>
    </submittedName>
</protein>
<dbReference type="PRINTS" id="PR00260">
    <property type="entry name" value="CHEMTRNSDUCR"/>
</dbReference>
<comment type="subcellular location">
    <subcellularLocation>
        <location evidence="1">Membrane</location>
    </subcellularLocation>
</comment>
<feature type="transmembrane region" description="Helical" evidence="5">
    <location>
        <begin position="72"/>
        <end position="96"/>
    </location>
</feature>
<dbReference type="SUPFAM" id="SSF58104">
    <property type="entry name" value="Methyl-accepting chemotaxis protein (MCP) signaling domain"/>
    <property type="match status" value="1"/>
</dbReference>
<evidence type="ECO:0000313" key="7">
    <source>
        <dbReference type="EMBL" id="SFC44136.1"/>
    </source>
</evidence>
<dbReference type="PANTHER" id="PTHR32089:SF112">
    <property type="entry name" value="LYSOZYME-LIKE PROTEIN-RELATED"/>
    <property type="match status" value="1"/>
</dbReference>
<dbReference type="SMART" id="SM00283">
    <property type="entry name" value="MA"/>
    <property type="match status" value="1"/>
</dbReference>
<evidence type="ECO:0000259" key="6">
    <source>
        <dbReference type="PROSITE" id="PS50111"/>
    </source>
</evidence>
<evidence type="ECO:0000313" key="8">
    <source>
        <dbReference type="Proteomes" id="UP000199058"/>
    </source>
</evidence>
<dbReference type="Gene3D" id="1.10.287.950">
    <property type="entry name" value="Methyl-accepting chemotaxis protein"/>
    <property type="match status" value="1"/>
</dbReference>
<sequence>MTAADQSELDAGFANLLRALDDTISARLERRALDEQIDATYQLLIGLVDTIDERMQEQVAEDANTMYEHARFAFNLLIAGIALALLLGIAIAAWIIRDVLQQLGADPGELDAMAKRQAEGYLDVASQQHNGVAGAMQSVGLKLRETIGVVQENSKGVVVIAEQLSNVSEQFRTGMATQSERVSMIASASIQMAQTANDIAENVNQVKQSSIETLELAQAGGTKVRQSSQSMDEILQHVTLASDQASTLEAKANQVQEVVGIISSIAEQTNLLALNAAIEAARAGEAGRGFAVVADEVRSLAERSNQSTHEINTIIVSMQESVKQVVDSMAQVSSSAQEGNEISEEAAQAFSGIVSSVQSLQEHVSGNAVSIEEMSSTADQITEDIQAIDDVSQESLGSAQHIADSAKELKKNSTKLSSSIAFFKF</sequence>
<feature type="domain" description="Methyl-accepting transducer" evidence="6">
    <location>
        <begin position="153"/>
        <end position="389"/>
    </location>
</feature>
<evidence type="ECO:0000256" key="1">
    <source>
        <dbReference type="ARBA" id="ARBA00004370"/>
    </source>
</evidence>
<evidence type="ECO:0000256" key="2">
    <source>
        <dbReference type="ARBA" id="ARBA00023224"/>
    </source>
</evidence>
<dbReference type="Proteomes" id="UP000199058">
    <property type="component" value="Unassembled WGS sequence"/>
</dbReference>
<evidence type="ECO:0000256" key="4">
    <source>
        <dbReference type="PROSITE-ProRule" id="PRU00284"/>
    </source>
</evidence>
<proteinExistence type="inferred from homology"/>
<keyword evidence="5" id="KW-1133">Transmembrane helix</keyword>
<reference evidence="7 8" key="1">
    <citation type="submission" date="2016-10" db="EMBL/GenBank/DDBJ databases">
        <authorList>
            <person name="de Groot N.N."/>
        </authorList>
    </citation>
    <scope>NUCLEOTIDE SEQUENCE [LARGE SCALE GENOMIC DNA]</scope>
    <source>
        <strain evidence="7 8">DSM 18438</strain>
    </source>
</reference>
<dbReference type="PROSITE" id="PS50111">
    <property type="entry name" value="CHEMOTAXIS_TRANSDUC_2"/>
    <property type="match status" value="1"/>
</dbReference>
<evidence type="ECO:0000256" key="5">
    <source>
        <dbReference type="SAM" id="Phobius"/>
    </source>
</evidence>
<gene>
    <name evidence="7" type="ORF">SAMN05660443_2643</name>
</gene>
<dbReference type="GO" id="GO:0016020">
    <property type="term" value="C:membrane"/>
    <property type="evidence" value="ECO:0007669"/>
    <property type="project" value="UniProtKB-SubCell"/>
</dbReference>
<dbReference type="PANTHER" id="PTHR32089">
    <property type="entry name" value="METHYL-ACCEPTING CHEMOTAXIS PROTEIN MCPB"/>
    <property type="match status" value="1"/>
</dbReference>
<dbReference type="FunFam" id="1.10.287.950:FF:000001">
    <property type="entry name" value="Methyl-accepting chemotaxis sensory transducer"/>
    <property type="match status" value="1"/>
</dbReference>
<dbReference type="STRING" id="1122252.SAMN05660443_2643"/>
<dbReference type="InterPro" id="IPR004089">
    <property type="entry name" value="MCPsignal_dom"/>
</dbReference>
<evidence type="ECO:0000256" key="3">
    <source>
        <dbReference type="ARBA" id="ARBA00029447"/>
    </source>
</evidence>